<accession>W1UWI3</accession>
<dbReference type="Pfam" id="PF01131">
    <property type="entry name" value="Topoisom_bac"/>
    <property type="match status" value="1"/>
</dbReference>
<evidence type="ECO:0000256" key="2">
    <source>
        <dbReference type="ARBA" id="ARBA00030003"/>
    </source>
</evidence>
<dbReference type="GO" id="GO:0003677">
    <property type="term" value="F:DNA binding"/>
    <property type="evidence" value="ECO:0007669"/>
    <property type="project" value="InterPro"/>
</dbReference>
<dbReference type="InterPro" id="IPR000380">
    <property type="entry name" value="Topo_IA"/>
</dbReference>
<dbReference type="AlphaFoldDB" id="W1UWI3"/>
<evidence type="ECO:0000313" key="8">
    <source>
        <dbReference type="Proteomes" id="UP000018855"/>
    </source>
</evidence>
<dbReference type="InterPro" id="IPR003601">
    <property type="entry name" value="Topo_IA_2"/>
</dbReference>
<dbReference type="PROSITE" id="PS52039">
    <property type="entry name" value="TOPO_IA_2"/>
    <property type="match status" value="1"/>
</dbReference>
<keyword evidence="1 7" id="KW-0413">Isomerase</keyword>
<dbReference type="GO" id="GO:0003917">
    <property type="term" value="F:DNA topoisomerase type I (single strand cut, ATP-independent) activity"/>
    <property type="evidence" value="ECO:0007669"/>
    <property type="project" value="InterPro"/>
</dbReference>
<name>W1UWI3_9FIRM</name>
<dbReference type="SMART" id="SM00436">
    <property type="entry name" value="TOP1Bc"/>
    <property type="match status" value="1"/>
</dbReference>
<reference evidence="7 8" key="1">
    <citation type="submission" date="2013-12" db="EMBL/GenBank/DDBJ databases">
        <title>A Varibaculum cambriense genome reconstructed from a premature infant gut community with otherwise low bacterial novelty that shifts toward anaerobic metabolism during the third week of life.</title>
        <authorList>
            <person name="Brown C.T."/>
            <person name="Sharon I."/>
            <person name="Thomas B.C."/>
            <person name="Castelle C.J."/>
            <person name="Morowitz M.J."/>
            <person name="Banfield J.F."/>
        </authorList>
    </citation>
    <scope>NUCLEOTIDE SEQUENCE [LARGE SCALE GENOMIC DNA]</scope>
    <source>
        <strain evidence="8">DORA_11</strain>
    </source>
</reference>
<dbReference type="Gene3D" id="1.10.460.10">
    <property type="entry name" value="Topoisomerase I, domain 2"/>
    <property type="match status" value="1"/>
</dbReference>
<dbReference type="InterPro" id="IPR023405">
    <property type="entry name" value="Topo_IA_core_domain"/>
</dbReference>
<dbReference type="EMBL" id="AZMJ01000560">
    <property type="protein sequence ID" value="ETI98146.1"/>
    <property type="molecule type" value="Genomic_DNA"/>
</dbReference>
<feature type="non-terminal residue" evidence="7">
    <location>
        <position position="106"/>
    </location>
</feature>
<evidence type="ECO:0000256" key="3">
    <source>
        <dbReference type="ARBA" id="ARBA00031985"/>
    </source>
</evidence>
<dbReference type="GO" id="GO:0043597">
    <property type="term" value="C:cytoplasmic replication fork"/>
    <property type="evidence" value="ECO:0007669"/>
    <property type="project" value="TreeGrafter"/>
</dbReference>
<evidence type="ECO:0000259" key="6">
    <source>
        <dbReference type="PROSITE" id="PS52039"/>
    </source>
</evidence>
<dbReference type="PANTHER" id="PTHR11390">
    <property type="entry name" value="PROKARYOTIC DNA TOPOISOMERASE"/>
    <property type="match status" value="1"/>
</dbReference>
<dbReference type="InterPro" id="IPR013497">
    <property type="entry name" value="Topo_IA_cen"/>
</dbReference>
<dbReference type="GO" id="GO:0006310">
    <property type="term" value="P:DNA recombination"/>
    <property type="evidence" value="ECO:0007669"/>
    <property type="project" value="TreeGrafter"/>
</dbReference>
<comment type="caution">
    <text evidence="7">The sequence shown here is derived from an EMBL/GenBank/DDBJ whole genome shotgun (WGS) entry which is preliminary data.</text>
</comment>
<evidence type="ECO:0000256" key="5">
    <source>
        <dbReference type="ARBA" id="ARBA00032877"/>
    </source>
</evidence>
<dbReference type="Proteomes" id="UP000018855">
    <property type="component" value="Unassembled WGS sequence"/>
</dbReference>
<dbReference type="PANTHER" id="PTHR11390:SF21">
    <property type="entry name" value="DNA TOPOISOMERASE 3-ALPHA"/>
    <property type="match status" value="1"/>
</dbReference>
<feature type="domain" description="Topo IA-type catalytic" evidence="6">
    <location>
        <begin position="36"/>
        <end position="106"/>
    </location>
</feature>
<evidence type="ECO:0000256" key="4">
    <source>
        <dbReference type="ARBA" id="ARBA00032235"/>
    </source>
</evidence>
<gene>
    <name evidence="7" type="ORF">Q619_VDC00560G0002</name>
</gene>
<dbReference type="SUPFAM" id="SSF56712">
    <property type="entry name" value="Prokaryotic type I DNA topoisomerase"/>
    <property type="match status" value="1"/>
</dbReference>
<dbReference type="InterPro" id="IPR013824">
    <property type="entry name" value="Topo_IA_cen_sub1"/>
</dbReference>
<protein>
    <recommendedName>
        <fullName evidence="5">Omega-protein</fullName>
    </recommendedName>
    <alternativeName>
        <fullName evidence="4">Relaxing enzyme</fullName>
    </alternativeName>
    <alternativeName>
        <fullName evidence="2">Swivelase</fullName>
    </alternativeName>
    <alternativeName>
        <fullName evidence="3">Untwisting enzyme</fullName>
    </alternativeName>
</protein>
<evidence type="ECO:0000313" key="7">
    <source>
        <dbReference type="EMBL" id="ETI98146.1"/>
    </source>
</evidence>
<proteinExistence type="predicted"/>
<sequence length="106" mass="12253">MYYVGNTKPVQRILLNALDEKSIRSALDDLRDNKDFHNLYQSALARARADWLIGMNLSRAYTLSERYKGHKVTLPIGRVKTPTLALVVRRERELAAFKPVDYFTVK</sequence>
<dbReference type="GO" id="GO:0006265">
    <property type="term" value="P:DNA topological change"/>
    <property type="evidence" value="ECO:0007669"/>
    <property type="project" value="InterPro"/>
</dbReference>
<dbReference type="GO" id="GO:0006281">
    <property type="term" value="P:DNA repair"/>
    <property type="evidence" value="ECO:0007669"/>
    <property type="project" value="TreeGrafter"/>
</dbReference>
<evidence type="ECO:0000256" key="1">
    <source>
        <dbReference type="ARBA" id="ARBA00023235"/>
    </source>
</evidence>
<organism evidence="7 8">
    <name type="scientific">Veillonella dispar DORA_11</name>
    <dbReference type="NCBI Taxonomy" id="1403949"/>
    <lineage>
        <taxon>Bacteria</taxon>
        <taxon>Bacillati</taxon>
        <taxon>Bacillota</taxon>
        <taxon>Negativicutes</taxon>
        <taxon>Veillonellales</taxon>
        <taxon>Veillonellaceae</taxon>
        <taxon>Veillonella</taxon>
    </lineage>
</organism>